<dbReference type="GO" id="GO:0006313">
    <property type="term" value="P:DNA transposition"/>
    <property type="evidence" value="ECO:0007669"/>
    <property type="project" value="InterPro"/>
</dbReference>
<feature type="domain" description="Transposase IS116/IS110/IS902 C-terminal" evidence="2">
    <location>
        <begin position="227"/>
        <end position="303"/>
    </location>
</feature>
<dbReference type="GO" id="GO:0004803">
    <property type="term" value="F:transposase activity"/>
    <property type="evidence" value="ECO:0007669"/>
    <property type="project" value="InterPro"/>
</dbReference>
<dbReference type="InterPro" id="IPR002525">
    <property type="entry name" value="Transp_IS110-like_N"/>
</dbReference>
<evidence type="ECO:0000313" key="4">
    <source>
        <dbReference type="Proteomes" id="UP000318050"/>
    </source>
</evidence>
<comment type="caution">
    <text evidence="3">The sequence shown here is derived from an EMBL/GenBank/DDBJ whole genome shotgun (WGS) entry which is preliminary data.</text>
</comment>
<dbReference type="PANTHER" id="PTHR33055:SF3">
    <property type="entry name" value="PUTATIVE TRANSPOSASE FOR IS117-RELATED"/>
    <property type="match status" value="1"/>
</dbReference>
<dbReference type="AlphaFoldDB" id="A0A560HNY5"/>
<accession>A0A560HNY5</accession>
<dbReference type="InterPro" id="IPR047650">
    <property type="entry name" value="Transpos_IS110"/>
</dbReference>
<proteinExistence type="predicted"/>
<name>A0A560HNY5_9PROT</name>
<evidence type="ECO:0000313" key="3">
    <source>
        <dbReference type="EMBL" id="TWB48233.1"/>
    </source>
</evidence>
<gene>
    <name evidence="3" type="ORF">FBZ92_13017</name>
</gene>
<dbReference type="InterPro" id="IPR003346">
    <property type="entry name" value="Transposase_20"/>
</dbReference>
<protein>
    <submittedName>
        <fullName evidence="3">Transposase</fullName>
    </submittedName>
</protein>
<evidence type="ECO:0000259" key="1">
    <source>
        <dbReference type="Pfam" id="PF01548"/>
    </source>
</evidence>
<dbReference type="Pfam" id="PF02371">
    <property type="entry name" value="Transposase_20"/>
    <property type="match status" value="1"/>
</dbReference>
<reference evidence="3 4" key="1">
    <citation type="submission" date="2019-06" db="EMBL/GenBank/DDBJ databases">
        <title>Genomic Encyclopedia of Type Strains, Phase IV (KMG-V): Genome sequencing to study the core and pangenomes of soil and plant-associated prokaryotes.</title>
        <authorList>
            <person name="Whitman W."/>
        </authorList>
    </citation>
    <scope>NUCLEOTIDE SEQUENCE [LARGE SCALE GENOMIC DNA]</scope>
    <source>
        <strain evidence="3 4">BR 11140</strain>
    </source>
</reference>
<dbReference type="NCBIfam" id="NF033542">
    <property type="entry name" value="transpos_IS110"/>
    <property type="match status" value="1"/>
</dbReference>
<organism evidence="3 4">
    <name type="scientific">Nitrospirillum amazonense</name>
    <dbReference type="NCBI Taxonomy" id="28077"/>
    <lineage>
        <taxon>Bacteria</taxon>
        <taxon>Pseudomonadati</taxon>
        <taxon>Pseudomonadota</taxon>
        <taxon>Alphaproteobacteria</taxon>
        <taxon>Rhodospirillales</taxon>
        <taxon>Azospirillaceae</taxon>
        <taxon>Nitrospirillum</taxon>
    </lineage>
</organism>
<dbReference type="PANTHER" id="PTHR33055">
    <property type="entry name" value="TRANSPOSASE FOR INSERTION SEQUENCE ELEMENT IS1111A"/>
    <property type="match status" value="1"/>
</dbReference>
<evidence type="ECO:0000259" key="2">
    <source>
        <dbReference type="Pfam" id="PF02371"/>
    </source>
</evidence>
<dbReference type="Proteomes" id="UP000318050">
    <property type="component" value="Unassembled WGS sequence"/>
</dbReference>
<dbReference type="Pfam" id="PF01548">
    <property type="entry name" value="DEDD_Tnp_IS110"/>
    <property type="match status" value="1"/>
</dbReference>
<feature type="domain" description="Transposase IS110-like N-terminal" evidence="1">
    <location>
        <begin position="10"/>
        <end position="157"/>
    </location>
</feature>
<dbReference type="OrthoDB" id="8261795at2"/>
<dbReference type="GO" id="GO:0003677">
    <property type="term" value="F:DNA binding"/>
    <property type="evidence" value="ECO:0007669"/>
    <property type="project" value="InterPro"/>
</dbReference>
<sequence length="372" mass="41301">MEQYSSEAYIGLDVSKLRNAVAVAEGGRNGEVRYLGEVDNTPEATRKLAAKLGVKYGRLQFCYEAGPTGYSLHRWLTDLGHACMVVAPSLIPQRPGDRVKTNRRDAEGLAKLLRAGELTPVWVPDEAHEAVRDLVRARSSAVRDVRGKRQHVTSFLLRHGRSFPGKTTWGARHHRWLSEQAMSHRAQQVTLAEMIGAVRDAEERQKRLEHYLSEATAEWSLGPVVDALQAMRGIQFVSAVTFMAEVGDLSRFASPRQLMGYLGLVPSERSTGDSIRRGGITKAGNAAARTMLIESAWSYKHAPRAGAQKRYIIDKLPKPVVDIAWKAQSRLCRRHRALTQAGKCSVVVNTAIAREMAAFMWAIAREVRPKTA</sequence>
<dbReference type="EMBL" id="VITT01000030">
    <property type="protein sequence ID" value="TWB48233.1"/>
    <property type="molecule type" value="Genomic_DNA"/>
</dbReference>